<evidence type="ECO:0000313" key="2">
    <source>
        <dbReference type="EMBL" id="CAH2294956.1"/>
    </source>
</evidence>
<organism evidence="2 3">
    <name type="scientific">Pelobates cultripes</name>
    <name type="common">Western spadefoot toad</name>
    <dbReference type="NCBI Taxonomy" id="61616"/>
    <lineage>
        <taxon>Eukaryota</taxon>
        <taxon>Metazoa</taxon>
        <taxon>Chordata</taxon>
        <taxon>Craniata</taxon>
        <taxon>Vertebrata</taxon>
        <taxon>Euteleostomi</taxon>
        <taxon>Amphibia</taxon>
        <taxon>Batrachia</taxon>
        <taxon>Anura</taxon>
        <taxon>Pelobatoidea</taxon>
        <taxon>Pelobatidae</taxon>
        <taxon>Pelobates</taxon>
    </lineage>
</organism>
<evidence type="ECO:0000256" key="1">
    <source>
        <dbReference type="SAM" id="MobiDB-lite"/>
    </source>
</evidence>
<dbReference type="AlphaFoldDB" id="A0AAD1SAN2"/>
<keyword evidence="3" id="KW-1185">Reference proteome</keyword>
<evidence type="ECO:0000313" key="3">
    <source>
        <dbReference type="Proteomes" id="UP001295444"/>
    </source>
</evidence>
<sequence>MQMYNIHANGIKESDVCVNQSLYCEIGDTDHPEFEDEETTRVSPVEEREKMRDSMLQDTKHQVESLNTQVKQLHKMASLESRHRRLNIRLQGIPEEIVGGAIFVQRMVASMGIQCRAEAPAILF</sequence>
<protein>
    <submittedName>
        <fullName evidence="2">Uncharacterized protein</fullName>
    </submittedName>
</protein>
<dbReference type="Proteomes" id="UP001295444">
    <property type="component" value="Chromosome 05"/>
</dbReference>
<feature type="region of interest" description="Disordered" evidence="1">
    <location>
        <begin position="28"/>
        <end position="52"/>
    </location>
</feature>
<gene>
    <name evidence="2" type="ORF">PECUL_23A029135</name>
</gene>
<dbReference type="EMBL" id="OW240916">
    <property type="protein sequence ID" value="CAH2294956.1"/>
    <property type="molecule type" value="Genomic_DNA"/>
</dbReference>
<reference evidence="2" key="1">
    <citation type="submission" date="2022-03" db="EMBL/GenBank/DDBJ databases">
        <authorList>
            <person name="Alioto T."/>
            <person name="Alioto T."/>
            <person name="Gomez Garrido J."/>
        </authorList>
    </citation>
    <scope>NUCLEOTIDE SEQUENCE</scope>
</reference>
<accession>A0AAD1SAN2</accession>
<name>A0AAD1SAN2_PELCU</name>
<proteinExistence type="predicted"/>